<dbReference type="PROSITE" id="PS50166">
    <property type="entry name" value="IMPORTIN_B_NT"/>
    <property type="match status" value="1"/>
</dbReference>
<reference evidence="9" key="1">
    <citation type="journal article" date="2018" name="Nat. Microbiol.">
        <title>Leveraging single-cell genomics to expand the fungal tree of life.</title>
        <authorList>
            <person name="Ahrendt S.R."/>
            <person name="Quandt C.A."/>
            <person name="Ciobanu D."/>
            <person name="Clum A."/>
            <person name="Salamov A."/>
            <person name="Andreopoulos B."/>
            <person name="Cheng J.F."/>
            <person name="Woyke T."/>
            <person name="Pelin A."/>
            <person name="Henrissat B."/>
            <person name="Reynolds N.K."/>
            <person name="Benny G.L."/>
            <person name="Smith M.E."/>
            <person name="James T.Y."/>
            <person name="Grigoriev I.V."/>
        </authorList>
    </citation>
    <scope>NUCLEOTIDE SEQUENCE [LARGE SCALE GENOMIC DNA]</scope>
    <source>
        <strain evidence="9">RSA 468</strain>
    </source>
</reference>
<dbReference type="AlphaFoldDB" id="A0A4V1J4S2"/>
<evidence type="ECO:0000256" key="2">
    <source>
        <dbReference type="ARBA" id="ARBA00007991"/>
    </source>
</evidence>
<dbReference type="InterPro" id="IPR001494">
    <property type="entry name" value="Importin-beta_N"/>
</dbReference>
<keyword evidence="6" id="KW-0539">Nucleus</keyword>
<dbReference type="Pfam" id="PF24140">
    <property type="entry name" value="TPR_TNPO3_IPO13_3rd"/>
    <property type="match status" value="1"/>
</dbReference>
<gene>
    <name evidence="8" type="ORF">BJ085DRAFT_30274</name>
</gene>
<dbReference type="Pfam" id="PF18806">
    <property type="entry name" value="Importin_rep_3"/>
    <property type="match status" value="1"/>
</dbReference>
<comment type="similarity">
    <text evidence="2">Belongs to the importin beta family.</text>
</comment>
<evidence type="ECO:0000256" key="4">
    <source>
        <dbReference type="ARBA" id="ARBA00022448"/>
    </source>
</evidence>
<organism evidence="8 9">
    <name type="scientific">Dimargaris cristalligena</name>
    <dbReference type="NCBI Taxonomy" id="215637"/>
    <lineage>
        <taxon>Eukaryota</taxon>
        <taxon>Fungi</taxon>
        <taxon>Fungi incertae sedis</taxon>
        <taxon>Zoopagomycota</taxon>
        <taxon>Kickxellomycotina</taxon>
        <taxon>Dimargaritomycetes</taxon>
        <taxon>Dimargaritales</taxon>
        <taxon>Dimargaritaceae</taxon>
        <taxon>Dimargaris</taxon>
    </lineage>
</organism>
<evidence type="ECO:0000256" key="6">
    <source>
        <dbReference type="ARBA" id="ARBA00023242"/>
    </source>
</evidence>
<protein>
    <submittedName>
        <fullName evidence="8">Armadillo-type protein</fullName>
    </submittedName>
</protein>
<evidence type="ECO:0000256" key="1">
    <source>
        <dbReference type="ARBA" id="ARBA00004123"/>
    </source>
</evidence>
<dbReference type="GO" id="GO:0005737">
    <property type="term" value="C:cytoplasm"/>
    <property type="evidence" value="ECO:0007669"/>
    <property type="project" value="TreeGrafter"/>
</dbReference>
<keyword evidence="4" id="KW-0813">Transport</keyword>
<name>A0A4V1J4S2_9FUNG</name>
<evidence type="ECO:0000256" key="3">
    <source>
        <dbReference type="ARBA" id="ARBA00011422"/>
    </source>
</evidence>
<dbReference type="Pfam" id="PF03810">
    <property type="entry name" value="IBN_N"/>
    <property type="match status" value="1"/>
</dbReference>
<dbReference type="InterPro" id="IPR057942">
    <property type="entry name" value="TPR_TNPO3_IPO13_3rd"/>
</dbReference>
<keyword evidence="9" id="KW-1185">Reference proteome</keyword>
<evidence type="ECO:0000313" key="9">
    <source>
        <dbReference type="Proteomes" id="UP000268162"/>
    </source>
</evidence>
<comment type="subunit">
    <text evidence="3">Interacts with UBC9, RAN, RBM8A, eIF-1A and PAX6.</text>
</comment>
<dbReference type="Pfam" id="PF18773">
    <property type="entry name" value="Importin_rep"/>
    <property type="match status" value="1"/>
</dbReference>
<dbReference type="InterPro" id="IPR040520">
    <property type="entry name" value="Importin_rep_3"/>
</dbReference>
<dbReference type="PANTHER" id="PTHR12363:SF33">
    <property type="entry name" value="IMPORTIN-13"/>
    <property type="match status" value="1"/>
</dbReference>
<proteinExistence type="inferred from homology"/>
<accession>A0A4V1J4S2</accession>
<dbReference type="InterPro" id="IPR016024">
    <property type="entry name" value="ARM-type_fold"/>
</dbReference>
<dbReference type="GO" id="GO:0031267">
    <property type="term" value="F:small GTPase binding"/>
    <property type="evidence" value="ECO:0007669"/>
    <property type="project" value="InterPro"/>
</dbReference>
<dbReference type="Gene3D" id="1.25.10.10">
    <property type="entry name" value="Leucine-rich Repeat Variant"/>
    <property type="match status" value="1"/>
</dbReference>
<evidence type="ECO:0000313" key="8">
    <source>
        <dbReference type="EMBL" id="RKP36549.1"/>
    </source>
</evidence>
<feature type="domain" description="Importin N-terminal" evidence="7">
    <location>
        <begin position="26"/>
        <end position="91"/>
    </location>
</feature>
<sequence>MASPAAGSEAEWSNFIQALSVPTAEAVKHLHQLQKDPEGWSLAARLLQTASPACQFYGAHTLQVKLSRDWASLPESERLPLRDQLLRWLLAFAHGPHNVVTKLCQALTTLSQRLITAGVGSGFITYTLDWLRREGRDESVNRIIIDFLTILPEEALHQLDTSQASIYHHEIQTALPLILDTCFGYLACTGRPEAGLQSSAYARGGALEPNVGHPLQEATLRCLTKWVAHHMPLENLPAVLDRAFYFLPYETTRDAASELLQAVLDHPKVSQIQATVTQRFLVWLDTPWLRDAVQTTIVDTDEDAARVMCNLLLAFAEGFTDFILTQLQHPAISNLLEYLLRYTDYPGYFSHDQEISELPLNFWYLFQEGIADFDMDIHDPDPFTPIPSTGDLAGSYREANPAVGAPLPPSGSTTGQLPMVAIRAFFRNLVHTLTGKLVYPPLAEWASWPKDIRERFRAYRRDLGDIQLACYYVLREEMLGVIFNILDTLTGGCPTAESLGPTGPHGRPTEAVLFTLRCVQEAVPVHESTYLRRLFAGPFQTLVGESNYTPLQVALLHFIGAYAEWLNHHPDLIIPALRTVTQAFTTPTLASAAALAFRSLCDTCKEHLKSVAPDVIESVINISSHIPSTEKAKAFESMCDLLLPLPPEHFEKPFFYLVGNLLSTTLALVQNHQGLNSDDQRSELLTHIGYLTACGRGLQPPDHESTGSRYGRAGGGDSTEIVDLTESPGSAGTPASATVRVEQLMAANCWSQLLSSETLANFRQLTMTVLTELGDRFGQDEEVVEEVTQWLKTTLRQLPGDPWELKSNAEASEIVAVFELFVTPPHFFNMFQPDPQFLARFLVDRYEKLLAAVHQISGGGTAIVSVAPRLDPARAISLMTAYLDTAAHFAAVYGNLKRYTIWYRNATALSAGQSDALDRVLLTAVGHPGSQVDLATLRSLMAASLRGMQPLLAPEQARELIGSLLVKYTQLSLPALEDPTALSQYPHLVISFFGFLTKYLPQGAGLFSRFSGDSLGRLSRVTIQALGLTDRLSLKTVLNFLIELVSVSPGGDPDFDQFLGTFLDHYGQDIMGETLVGIGGKLPRSIVNLPIELLYKFISKHPQLARHWLTQLLRQDGFPSAHVGPDTKHKFLTEVLGTRSYRKFRESVHKFSMACRNMTDLTYGGVLDG</sequence>
<evidence type="ECO:0000256" key="5">
    <source>
        <dbReference type="ARBA" id="ARBA00022927"/>
    </source>
</evidence>
<keyword evidence="5" id="KW-0653">Protein transport</keyword>
<dbReference type="InterPro" id="IPR011989">
    <property type="entry name" value="ARM-like"/>
</dbReference>
<dbReference type="SUPFAM" id="SSF48371">
    <property type="entry name" value="ARM repeat"/>
    <property type="match status" value="1"/>
</dbReference>
<dbReference type="STRING" id="215637.A0A4V1J4S2"/>
<dbReference type="GO" id="GO:0006606">
    <property type="term" value="P:protein import into nucleus"/>
    <property type="evidence" value="ECO:0007669"/>
    <property type="project" value="TreeGrafter"/>
</dbReference>
<dbReference type="InterPro" id="IPR051345">
    <property type="entry name" value="Importin_beta-like_NTR"/>
</dbReference>
<dbReference type="Proteomes" id="UP000268162">
    <property type="component" value="Unassembled WGS sequence"/>
</dbReference>
<comment type="subcellular location">
    <subcellularLocation>
        <location evidence="1">Nucleus</location>
    </subcellularLocation>
</comment>
<evidence type="ECO:0000259" key="7">
    <source>
        <dbReference type="PROSITE" id="PS50166"/>
    </source>
</evidence>
<dbReference type="GO" id="GO:0005634">
    <property type="term" value="C:nucleus"/>
    <property type="evidence" value="ECO:0007669"/>
    <property type="project" value="UniProtKB-SubCell"/>
</dbReference>
<dbReference type="PANTHER" id="PTHR12363">
    <property type="entry name" value="TRANSPORTIN 3 AND IMPORTIN 13"/>
    <property type="match status" value="1"/>
</dbReference>
<dbReference type="EMBL" id="ML002635">
    <property type="protein sequence ID" value="RKP36549.1"/>
    <property type="molecule type" value="Genomic_DNA"/>
</dbReference>
<dbReference type="InterPro" id="IPR040709">
    <property type="entry name" value="Importin_rep_1"/>
</dbReference>